<comment type="similarity">
    <text evidence="2">Belongs to the major facilitator superfamily.</text>
</comment>
<evidence type="ECO:0000256" key="5">
    <source>
        <dbReference type="ARBA" id="ARBA00022692"/>
    </source>
</evidence>
<dbReference type="EMBL" id="CP080467">
    <property type="protein sequence ID" value="UNO50214.1"/>
    <property type="molecule type" value="Genomic_DNA"/>
</dbReference>
<dbReference type="InterPro" id="IPR036259">
    <property type="entry name" value="MFS_trans_sf"/>
</dbReference>
<evidence type="ECO:0000313" key="9">
    <source>
        <dbReference type="Proteomes" id="UP000829401"/>
    </source>
</evidence>
<dbReference type="InterPro" id="IPR020846">
    <property type="entry name" value="MFS_dom"/>
</dbReference>
<accession>A0A9E7CRP4</accession>
<keyword evidence="4" id="KW-1003">Cell membrane</keyword>
<dbReference type="GO" id="GO:0022857">
    <property type="term" value="F:transmembrane transporter activity"/>
    <property type="evidence" value="ECO:0007669"/>
    <property type="project" value="InterPro"/>
</dbReference>
<protein>
    <submittedName>
        <fullName evidence="8">MFS transporter</fullName>
    </submittedName>
</protein>
<organism evidence="8 9">
    <name type="scientific">Alicyclobacillus acidoterrestris (strain ATCC 49025 / DSM 3922 / CIP 106132 / NCIMB 13137 / GD3B)</name>
    <dbReference type="NCBI Taxonomy" id="1356854"/>
    <lineage>
        <taxon>Bacteria</taxon>
        <taxon>Bacillati</taxon>
        <taxon>Bacillota</taxon>
        <taxon>Bacilli</taxon>
        <taxon>Bacillales</taxon>
        <taxon>Alicyclobacillaceae</taxon>
        <taxon>Alicyclobacillus</taxon>
    </lineage>
</organism>
<evidence type="ECO:0000256" key="6">
    <source>
        <dbReference type="ARBA" id="ARBA00022989"/>
    </source>
</evidence>
<dbReference type="OrthoDB" id="63984at2"/>
<gene>
    <name evidence="8" type="ORF">K1I37_06995</name>
</gene>
<keyword evidence="7" id="KW-0472">Membrane</keyword>
<name>T0BSV2_ALIAG</name>
<keyword evidence="9" id="KW-1185">Reference proteome</keyword>
<dbReference type="PROSITE" id="PS00216">
    <property type="entry name" value="SUGAR_TRANSPORT_1"/>
    <property type="match status" value="1"/>
</dbReference>
<dbReference type="RefSeq" id="WP_021297570.1">
    <property type="nucleotide sequence ID" value="NZ_AURB01000156.1"/>
</dbReference>
<keyword evidence="5" id="KW-0812">Transmembrane</keyword>
<dbReference type="eggNOG" id="COG2814">
    <property type="taxonomic scope" value="Bacteria"/>
</dbReference>
<dbReference type="GO" id="GO:0005886">
    <property type="term" value="C:plasma membrane"/>
    <property type="evidence" value="ECO:0007669"/>
    <property type="project" value="UniProtKB-SubCell"/>
</dbReference>
<dbReference type="CDD" id="cd17324">
    <property type="entry name" value="MFS_NepI_like"/>
    <property type="match status" value="1"/>
</dbReference>
<dbReference type="Pfam" id="PF07690">
    <property type="entry name" value="MFS_1"/>
    <property type="match status" value="2"/>
</dbReference>
<evidence type="ECO:0000256" key="3">
    <source>
        <dbReference type="ARBA" id="ARBA00022448"/>
    </source>
</evidence>
<dbReference type="Gene3D" id="1.20.1250.20">
    <property type="entry name" value="MFS general substrate transporter like domains"/>
    <property type="match status" value="1"/>
</dbReference>
<evidence type="ECO:0000256" key="2">
    <source>
        <dbReference type="ARBA" id="ARBA00008335"/>
    </source>
</evidence>
<dbReference type="AlphaFoldDB" id="T0BSV2"/>
<reference evidence="9" key="1">
    <citation type="journal article" date="2022" name="G3 (Bethesda)">
        <title>Unveiling the complete genome sequence of Alicyclobacillus acidoterrestris DSM 3922T, a taint-producing strain.</title>
        <authorList>
            <person name="Leonardo I.C."/>
            <person name="Barreto Crespo M.T."/>
            <person name="Gaspar F.B."/>
        </authorList>
    </citation>
    <scope>NUCLEOTIDE SEQUENCE [LARGE SCALE GENOMIC DNA]</scope>
    <source>
        <strain evidence="9">DSM 3922</strain>
    </source>
</reference>
<evidence type="ECO:0000256" key="7">
    <source>
        <dbReference type="ARBA" id="ARBA00023136"/>
    </source>
</evidence>
<dbReference type="PANTHER" id="PTHR43271:SF1">
    <property type="entry name" value="INNER MEMBRANE TRANSPORT PROTEIN YNFM"/>
    <property type="match status" value="1"/>
</dbReference>
<evidence type="ECO:0000256" key="4">
    <source>
        <dbReference type="ARBA" id="ARBA00022475"/>
    </source>
</evidence>
<sequence>MDYIEHGTKEYRRVNLALFFGAFVTFANLYAVQPLLPRFVTTFDVGPATASLTLSLATITMAVGQLIAGSLSEAWGRRPIMLASLILVSASSLASALTTDFTCFLVFRTIQGFVLAGLPAAAMAYLGEEIHPKHLGRAMGLYISGNSVGGMAGRIIAGLMAGISWRYSILTIGFIGVLITLWSWWNIPESRHFKPQPLRVGFLTRTLVSHFRDPALIVLFSMGFLLMGGFVTFYNYMPFRLEGAPYRLSPSLIAWLFLLYIVGTYSSSWMGRLADKYGRRRILWLAVCIYAAGTFITLWTPLVGQILGIGLLTFGFFGAHALASSWVGRRAQRDRAQASSLYLFFYYMGSSVGGTIGGLFFTSSGWLGVICFVGIFILLGFIGTLLLSRIPNVQQN</sequence>
<evidence type="ECO:0000256" key="1">
    <source>
        <dbReference type="ARBA" id="ARBA00004651"/>
    </source>
</evidence>
<dbReference type="InterPro" id="IPR011701">
    <property type="entry name" value="MFS"/>
</dbReference>
<keyword evidence="6" id="KW-1133">Transmembrane helix</keyword>
<dbReference type="KEGG" id="aaco:K1I37_06995"/>
<proteinExistence type="inferred from homology"/>
<dbReference type="STRING" id="1356854.N007_12565"/>
<dbReference type="InterPro" id="IPR005829">
    <property type="entry name" value="Sugar_transporter_CS"/>
</dbReference>
<keyword evidence="3" id="KW-0813">Transport</keyword>
<dbReference type="PROSITE" id="PS50850">
    <property type="entry name" value="MFS"/>
    <property type="match status" value="1"/>
</dbReference>
<dbReference type="Proteomes" id="UP000829401">
    <property type="component" value="Chromosome"/>
</dbReference>
<dbReference type="PANTHER" id="PTHR43271">
    <property type="entry name" value="BLL2771 PROTEIN"/>
    <property type="match status" value="1"/>
</dbReference>
<dbReference type="SUPFAM" id="SSF103473">
    <property type="entry name" value="MFS general substrate transporter"/>
    <property type="match status" value="1"/>
</dbReference>
<accession>T0BSV2</accession>
<comment type="subcellular location">
    <subcellularLocation>
        <location evidence="1">Cell membrane</location>
        <topology evidence="1">Multi-pass membrane protein</topology>
    </subcellularLocation>
</comment>
<evidence type="ECO:0000313" key="8">
    <source>
        <dbReference type="EMBL" id="UNO50214.1"/>
    </source>
</evidence>